<feature type="compositionally biased region" description="Low complexity" evidence="1">
    <location>
        <begin position="180"/>
        <end position="190"/>
    </location>
</feature>
<proteinExistence type="predicted"/>
<dbReference type="Proteomes" id="UP000289738">
    <property type="component" value="Unassembled WGS sequence"/>
</dbReference>
<feature type="compositionally biased region" description="Acidic residues" evidence="1">
    <location>
        <begin position="232"/>
        <end position="245"/>
    </location>
</feature>
<keyword evidence="2" id="KW-1133">Transmembrane helix</keyword>
<organism evidence="4 5">
    <name type="scientific">Arachis hypogaea</name>
    <name type="common">Peanut</name>
    <dbReference type="NCBI Taxonomy" id="3818"/>
    <lineage>
        <taxon>Eukaryota</taxon>
        <taxon>Viridiplantae</taxon>
        <taxon>Streptophyta</taxon>
        <taxon>Embryophyta</taxon>
        <taxon>Tracheophyta</taxon>
        <taxon>Spermatophyta</taxon>
        <taxon>Magnoliopsida</taxon>
        <taxon>eudicotyledons</taxon>
        <taxon>Gunneridae</taxon>
        <taxon>Pentapetalae</taxon>
        <taxon>rosids</taxon>
        <taxon>fabids</taxon>
        <taxon>Fabales</taxon>
        <taxon>Fabaceae</taxon>
        <taxon>Papilionoideae</taxon>
        <taxon>50 kb inversion clade</taxon>
        <taxon>dalbergioids sensu lato</taxon>
        <taxon>Dalbergieae</taxon>
        <taxon>Pterocarpus clade</taxon>
        <taxon>Arachis</taxon>
    </lineage>
</organism>
<feature type="region of interest" description="Disordered" evidence="1">
    <location>
        <begin position="50"/>
        <end position="80"/>
    </location>
</feature>
<feature type="domain" description="C2H2-type" evidence="3">
    <location>
        <begin position="125"/>
        <end position="145"/>
    </location>
</feature>
<evidence type="ECO:0000313" key="4">
    <source>
        <dbReference type="EMBL" id="RYQ81213.1"/>
    </source>
</evidence>
<feature type="region of interest" description="Disordered" evidence="1">
    <location>
        <begin position="156"/>
        <end position="195"/>
    </location>
</feature>
<dbReference type="Gramene" id="arahy.Tifrunner.gnm2.ann2.Ah05g037000.1">
    <property type="protein sequence ID" value="arahy.Tifrunner.gnm2.ann2.Ah05g037000.1-CDS"/>
    <property type="gene ID" value="arahy.Tifrunner.gnm2.ann2.Ah05g037000"/>
</dbReference>
<dbReference type="PANTHER" id="PTHR47591">
    <property type="entry name" value="ZINC FINGER PROTEIN ZAT2-RELATED"/>
    <property type="match status" value="1"/>
</dbReference>
<dbReference type="STRING" id="3818.A0A444WUV3"/>
<dbReference type="PROSITE" id="PS00028">
    <property type="entry name" value="ZINC_FINGER_C2H2_1"/>
    <property type="match status" value="1"/>
</dbReference>
<feature type="compositionally biased region" description="Pro residues" evidence="1">
    <location>
        <begin position="70"/>
        <end position="79"/>
    </location>
</feature>
<dbReference type="AlphaFoldDB" id="A0A444WUV3"/>
<protein>
    <recommendedName>
        <fullName evidence="3">C2H2-type domain-containing protein</fullName>
    </recommendedName>
</protein>
<gene>
    <name evidence="4" type="ORF">Ahy_Scaffold1g107198</name>
</gene>
<accession>A0A444WUV3</accession>
<dbReference type="OrthoDB" id="6077919at2759"/>
<evidence type="ECO:0000256" key="2">
    <source>
        <dbReference type="SAM" id="Phobius"/>
    </source>
</evidence>
<dbReference type="Gramene" id="arahy.Tifrunner.gnm2.ann2.Ah15g037000.1">
    <property type="protein sequence ID" value="arahy.Tifrunner.gnm2.ann2.Ah15g037000.1-CDS"/>
    <property type="gene ID" value="arahy.Tifrunner.gnm2.ann2.Ah15g037000"/>
</dbReference>
<sequence>MEKNQSTSASTTSLPSLSLSTPVTEPPSSPLVDQPNLSGEEEKLIILKTPEKILTDLTTNNDTNGGGSLPPSPPPPSPPQMMVSGAIATAVGGGAVVLGGSNIIGPVKRRKASEIIDPPSGTPTCPICSKTFSSWKGAFGHMRKHPDRQYRGFFKPPTFPSASSKAATNASGNRHEAAGEEGSSADASGEVGEGGASPAVRNLLFDLNLPVEGVIEEEGKIILGFDLNEPAAGEEEEEEKEDKQF</sequence>
<feature type="region of interest" description="Disordered" evidence="1">
    <location>
        <begin position="226"/>
        <end position="245"/>
    </location>
</feature>
<feature type="compositionally biased region" description="Low complexity" evidence="1">
    <location>
        <begin position="1"/>
        <end position="23"/>
    </location>
</feature>
<name>A0A444WUV3_ARAHY</name>
<evidence type="ECO:0000313" key="5">
    <source>
        <dbReference type="Proteomes" id="UP000289738"/>
    </source>
</evidence>
<evidence type="ECO:0000259" key="3">
    <source>
        <dbReference type="PROSITE" id="PS00028"/>
    </source>
</evidence>
<keyword evidence="2" id="KW-0472">Membrane</keyword>
<comment type="caution">
    <text evidence="4">The sequence shown here is derived from an EMBL/GenBank/DDBJ whole genome shotgun (WGS) entry which is preliminary data.</text>
</comment>
<feature type="region of interest" description="Disordered" evidence="1">
    <location>
        <begin position="1"/>
        <end position="38"/>
    </location>
</feature>
<feature type="transmembrane region" description="Helical" evidence="2">
    <location>
        <begin position="81"/>
        <end position="104"/>
    </location>
</feature>
<keyword evidence="5" id="KW-1185">Reference proteome</keyword>
<dbReference type="EMBL" id="SDMP01000021">
    <property type="protein sequence ID" value="RYQ81213.1"/>
    <property type="molecule type" value="Genomic_DNA"/>
</dbReference>
<dbReference type="PANTHER" id="PTHR47591:SF13">
    <property type="entry name" value="OS02G0293900 PROTEIN"/>
    <property type="match status" value="1"/>
</dbReference>
<evidence type="ECO:0000256" key="1">
    <source>
        <dbReference type="SAM" id="MobiDB-lite"/>
    </source>
</evidence>
<feature type="compositionally biased region" description="Polar residues" evidence="1">
    <location>
        <begin position="160"/>
        <end position="172"/>
    </location>
</feature>
<reference evidence="4 5" key="1">
    <citation type="submission" date="2019-01" db="EMBL/GenBank/DDBJ databases">
        <title>Sequencing of cultivated peanut Arachis hypogaea provides insights into genome evolution and oil improvement.</title>
        <authorList>
            <person name="Chen X."/>
        </authorList>
    </citation>
    <scope>NUCLEOTIDE SEQUENCE [LARGE SCALE GENOMIC DNA]</scope>
    <source>
        <strain evidence="5">cv. Fuhuasheng</strain>
        <tissue evidence="4">Leaves</tissue>
    </source>
</reference>
<dbReference type="InterPro" id="IPR013087">
    <property type="entry name" value="Znf_C2H2_type"/>
</dbReference>
<keyword evidence="2" id="KW-0812">Transmembrane</keyword>